<keyword evidence="5" id="KW-0964">Secreted</keyword>
<dbReference type="STRING" id="945553.A0A0D2PEM3"/>
<dbReference type="SUPFAM" id="SSF51556">
    <property type="entry name" value="Metallo-dependent hydrolases"/>
    <property type="match status" value="1"/>
</dbReference>
<evidence type="ECO:0000256" key="8">
    <source>
        <dbReference type="ARBA" id="ARBA00022801"/>
    </source>
</evidence>
<dbReference type="GO" id="GO:0046103">
    <property type="term" value="P:inosine biosynthetic process"/>
    <property type="evidence" value="ECO:0007669"/>
    <property type="project" value="TreeGrafter"/>
</dbReference>
<dbReference type="GO" id="GO:0004000">
    <property type="term" value="F:adenosine deaminase activity"/>
    <property type="evidence" value="ECO:0007669"/>
    <property type="project" value="TreeGrafter"/>
</dbReference>
<keyword evidence="6" id="KW-0479">Metal-binding</keyword>
<evidence type="ECO:0000259" key="10">
    <source>
        <dbReference type="Pfam" id="PF00962"/>
    </source>
</evidence>
<dbReference type="EC" id="3.5.4.4" evidence="4"/>
<dbReference type="OMA" id="SMKQCIE"/>
<accession>A0A0D2PEM3</accession>
<comment type="cofactor">
    <cofactor evidence="1">
        <name>Zn(2+)</name>
        <dbReference type="ChEBI" id="CHEBI:29105"/>
    </cofactor>
</comment>
<evidence type="ECO:0000256" key="1">
    <source>
        <dbReference type="ARBA" id="ARBA00001947"/>
    </source>
</evidence>
<organism evidence="11 12">
    <name type="scientific">Hypholoma sublateritium (strain FD-334 SS-4)</name>
    <dbReference type="NCBI Taxonomy" id="945553"/>
    <lineage>
        <taxon>Eukaryota</taxon>
        <taxon>Fungi</taxon>
        <taxon>Dikarya</taxon>
        <taxon>Basidiomycota</taxon>
        <taxon>Agaricomycotina</taxon>
        <taxon>Agaricomycetes</taxon>
        <taxon>Agaricomycetidae</taxon>
        <taxon>Agaricales</taxon>
        <taxon>Agaricineae</taxon>
        <taxon>Strophariaceae</taxon>
        <taxon>Hypholoma</taxon>
    </lineage>
</organism>
<sequence length="524" mass="58967">MAAPSDTELAEYRSSRTALIADDLSRRRENAALQTRSVTEAQADSVLRQIRAKEAETIWREEHPDVKHPFPGMEFLTGKRIILQTRVFEILSKMPKGALLHAHLDATVNACFLLELALKHPFLHVRVAQPLSAANLKTNLPEFRALPADEFTSHASLTDATYPVGAWVALQSARRAFAPELGGEAGFDKWVVGSMTIDPGEAYDTHNTVEKIWDKFASTFITSTGLIRVEPIWRAYIREFFLTSIADGVSYVEVRINFLEKFMLGADGQENIPHRNWLILFSEVVDEVKEEMRQQGRPDDFIGGKIIYSTIKFITPEELDWYTEDCIALKKEFPELIIGFDLVGAENTLKPLIYYAEPLLRFRARQKEEGVDIPFIFHAGETLGDGTEADLNLYDAILLGTKRIGHGYSLIKHPKLVEICRERGIAVERLTSSMLMHPLPALLNNGVAVALCSDDPAVFGNMGLTFDFYQVFVASEVNGLSTLGTLARDSIEFSMLGDEDKTRLRGAFERRWNEFVEYVATYVV</sequence>
<evidence type="ECO:0000256" key="2">
    <source>
        <dbReference type="ARBA" id="ARBA00004613"/>
    </source>
</evidence>
<feature type="domain" description="Adenosine deaminase" evidence="10">
    <location>
        <begin position="210"/>
        <end position="505"/>
    </location>
</feature>
<comment type="similarity">
    <text evidence="3">Belongs to the metallo-dependent hydrolases superfamily. Adenosine and AMP deaminases family. ADGF subfamily.</text>
</comment>
<dbReference type="GO" id="GO:0046872">
    <property type="term" value="F:metal ion binding"/>
    <property type="evidence" value="ECO:0007669"/>
    <property type="project" value="UniProtKB-KW"/>
</dbReference>
<evidence type="ECO:0000256" key="9">
    <source>
        <dbReference type="ARBA" id="ARBA00047764"/>
    </source>
</evidence>
<dbReference type="PANTHER" id="PTHR11409">
    <property type="entry name" value="ADENOSINE DEAMINASE"/>
    <property type="match status" value="1"/>
</dbReference>
<evidence type="ECO:0000313" key="11">
    <source>
        <dbReference type="EMBL" id="KJA27036.1"/>
    </source>
</evidence>
<evidence type="ECO:0000256" key="7">
    <source>
        <dbReference type="ARBA" id="ARBA00022729"/>
    </source>
</evidence>
<dbReference type="GO" id="GO:0005576">
    <property type="term" value="C:extracellular region"/>
    <property type="evidence" value="ECO:0007669"/>
    <property type="project" value="UniProtKB-SubCell"/>
</dbReference>
<protein>
    <recommendedName>
        <fullName evidence="4">adenosine deaminase</fullName>
        <ecNumber evidence="4">3.5.4.4</ecNumber>
    </recommendedName>
</protein>
<evidence type="ECO:0000256" key="3">
    <source>
        <dbReference type="ARBA" id="ARBA00006083"/>
    </source>
</evidence>
<dbReference type="GO" id="GO:0006154">
    <property type="term" value="P:adenosine catabolic process"/>
    <property type="evidence" value="ECO:0007669"/>
    <property type="project" value="TreeGrafter"/>
</dbReference>
<dbReference type="FunFam" id="3.20.20.140:FF:000017">
    <property type="entry name" value="Adenosine deaminase 2"/>
    <property type="match status" value="1"/>
</dbReference>
<gene>
    <name evidence="11" type="ORF">HYPSUDRAFT_63294</name>
</gene>
<dbReference type="InterPro" id="IPR001365">
    <property type="entry name" value="A_deaminase_dom"/>
</dbReference>
<comment type="catalytic activity">
    <reaction evidence="9">
        <text>adenosine + H2O + H(+) = inosine + NH4(+)</text>
        <dbReference type="Rhea" id="RHEA:24408"/>
        <dbReference type="ChEBI" id="CHEBI:15377"/>
        <dbReference type="ChEBI" id="CHEBI:15378"/>
        <dbReference type="ChEBI" id="CHEBI:16335"/>
        <dbReference type="ChEBI" id="CHEBI:17596"/>
        <dbReference type="ChEBI" id="CHEBI:28938"/>
        <dbReference type="EC" id="3.5.4.4"/>
    </reaction>
</comment>
<evidence type="ECO:0000256" key="4">
    <source>
        <dbReference type="ARBA" id="ARBA00012784"/>
    </source>
</evidence>
<proteinExistence type="inferred from homology"/>
<dbReference type="InterPro" id="IPR032466">
    <property type="entry name" value="Metal_Hydrolase"/>
</dbReference>
<keyword evidence="7" id="KW-0732">Signal</keyword>
<dbReference type="EMBL" id="KN817525">
    <property type="protein sequence ID" value="KJA27036.1"/>
    <property type="molecule type" value="Genomic_DNA"/>
</dbReference>
<reference evidence="12" key="1">
    <citation type="submission" date="2014-04" db="EMBL/GenBank/DDBJ databases">
        <title>Evolutionary Origins and Diversification of the Mycorrhizal Mutualists.</title>
        <authorList>
            <consortium name="DOE Joint Genome Institute"/>
            <consortium name="Mycorrhizal Genomics Consortium"/>
            <person name="Kohler A."/>
            <person name="Kuo A."/>
            <person name="Nagy L.G."/>
            <person name="Floudas D."/>
            <person name="Copeland A."/>
            <person name="Barry K.W."/>
            <person name="Cichocki N."/>
            <person name="Veneault-Fourrey C."/>
            <person name="LaButti K."/>
            <person name="Lindquist E.A."/>
            <person name="Lipzen A."/>
            <person name="Lundell T."/>
            <person name="Morin E."/>
            <person name="Murat C."/>
            <person name="Riley R."/>
            <person name="Ohm R."/>
            <person name="Sun H."/>
            <person name="Tunlid A."/>
            <person name="Henrissat B."/>
            <person name="Grigoriev I.V."/>
            <person name="Hibbett D.S."/>
            <person name="Martin F."/>
        </authorList>
    </citation>
    <scope>NUCLEOTIDE SEQUENCE [LARGE SCALE GENOMIC DNA]</scope>
    <source>
        <strain evidence="12">FD-334 SS-4</strain>
    </source>
</reference>
<dbReference type="Pfam" id="PF00962">
    <property type="entry name" value="A_deaminase"/>
    <property type="match status" value="1"/>
</dbReference>
<dbReference type="PANTHER" id="PTHR11409:SF39">
    <property type="entry name" value="ADENOSINE DEAMINASE 2"/>
    <property type="match status" value="1"/>
</dbReference>
<dbReference type="Proteomes" id="UP000054270">
    <property type="component" value="Unassembled WGS sequence"/>
</dbReference>
<evidence type="ECO:0000256" key="6">
    <source>
        <dbReference type="ARBA" id="ARBA00022723"/>
    </source>
</evidence>
<evidence type="ECO:0000313" key="12">
    <source>
        <dbReference type="Proteomes" id="UP000054270"/>
    </source>
</evidence>
<keyword evidence="8" id="KW-0378">Hydrolase</keyword>
<dbReference type="Gene3D" id="3.20.20.140">
    <property type="entry name" value="Metal-dependent hydrolases"/>
    <property type="match status" value="1"/>
</dbReference>
<dbReference type="OrthoDB" id="7202371at2759"/>
<comment type="subcellular location">
    <subcellularLocation>
        <location evidence="2">Secreted</location>
    </subcellularLocation>
</comment>
<name>A0A0D2PEM3_HYPSF</name>
<keyword evidence="12" id="KW-1185">Reference proteome</keyword>
<dbReference type="InterPro" id="IPR006330">
    <property type="entry name" value="Ado/ade_deaminase"/>
</dbReference>
<dbReference type="AlphaFoldDB" id="A0A0D2PEM3"/>
<evidence type="ECO:0000256" key="5">
    <source>
        <dbReference type="ARBA" id="ARBA00022525"/>
    </source>
</evidence>